<dbReference type="Proteomes" id="UP000001107">
    <property type="component" value="Chromosome"/>
</dbReference>
<evidence type="ECO:0000259" key="4">
    <source>
        <dbReference type="PROSITE" id="PS50987"/>
    </source>
</evidence>
<keyword evidence="1" id="KW-0805">Transcription regulation</keyword>
<dbReference type="PROSITE" id="PS50987">
    <property type="entry name" value="HTH_ARSR_2"/>
    <property type="match status" value="1"/>
</dbReference>
<proteinExistence type="predicted"/>
<dbReference type="AlphaFoldDB" id="A6URK8"/>
<dbReference type="InterPro" id="IPR011991">
    <property type="entry name" value="ArsR-like_HTH"/>
</dbReference>
<dbReference type="InterPro" id="IPR051011">
    <property type="entry name" value="Metal_resp_trans_reg"/>
</dbReference>
<dbReference type="InterPro" id="IPR001845">
    <property type="entry name" value="HTH_ArsR_DNA-bd_dom"/>
</dbReference>
<dbReference type="InterPro" id="IPR036388">
    <property type="entry name" value="WH-like_DNA-bd_sf"/>
</dbReference>
<dbReference type="OrthoDB" id="46231at2157"/>
<organism evidence="5 6">
    <name type="scientific">Methanococcus vannielii (strain ATCC 35089 / DSM 1224 / JCM 13029 / OCM 148 / SB)</name>
    <dbReference type="NCBI Taxonomy" id="406327"/>
    <lineage>
        <taxon>Archaea</taxon>
        <taxon>Methanobacteriati</taxon>
        <taxon>Methanobacteriota</taxon>
        <taxon>Methanomada group</taxon>
        <taxon>Methanococci</taxon>
        <taxon>Methanococcales</taxon>
        <taxon>Methanococcaceae</taxon>
        <taxon>Methanococcus</taxon>
    </lineage>
</organism>
<protein>
    <submittedName>
        <fullName evidence="5">Regulatory protein ArsR</fullName>
    </submittedName>
</protein>
<dbReference type="EMBL" id="CP000742">
    <property type="protein sequence ID" value="ABR55130.1"/>
    <property type="molecule type" value="Genomic_DNA"/>
</dbReference>
<dbReference type="PANTHER" id="PTHR43132">
    <property type="entry name" value="ARSENICAL RESISTANCE OPERON REPRESSOR ARSR-RELATED"/>
    <property type="match status" value="1"/>
</dbReference>
<dbReference type="GO" id="GO:0003700">
    <property type="term" value="F:DNA-binding transcription factor activity"/>
    <property type="evidence" value="ECO:0007669"/>
    <property type="project" value="InterPro"/>
</dbReference>
<dbReference type="RefSeq" id="WP_012066045.1">
    <property type="nucleotide sequence ID" value="NC_009634.1"/>
</dbReference>
<name>A6URK8_METVS</name>
<dbReference type="eggNOG" id="arCOG01681">
    <property type="taxonomic scope" value="Archaea"/>
</dbReference>
<gene>
    <name evidence="5" type="ordered locus">Mevan_1232</name>
</gene>
<evidence type="ECO:0000256" key="1">
    <source>
        <dbReference type="ARBA" id="ARBA00023015"/>
    </source>
</evidence>
<evidence type="ECO:0000313" key="5">
    <source>
        <dbReference type="EMBL" id="ABR55130.1"/>
    </source>
</evidence>
<evidence type="ECO:0000313" key="6">
    <source>
        <dbReference type="Proteomes" id="UP000001107"/>
    </source>
</evidence>
<dbReference type="NCBIfam" id="NF033788">
    <property type="entry name" value="HTH_metalloreg"/>
    <property type="match status" value="1"/>
</dbReference>
<dbReference type="SUPFAM" id="SSF46785">
    <property type="entry name" value="Winged helix' DNA-binding domain"/>
    <property type="match status" value="1"/>
</dbReference>
<dbReference type="GO" id="GO:0003677">
    <property type="term" value="F:DNA binding"/>
    <property type="evidence" value="ECO:0007669"/>
    <property type="project" value="UniProtKB-KW"/>
</dbReference>
<dbReference type="InterPro" id="IPR036390">
    <property type="entry name" value="WH_DNA-bd_sf"/>
</dbReference>
<dbReference type="PROSITE" id="PS00846">
    <property type="entry name" value="HTH_ARSR_1"/>
    <property type="match status" value="1"/>
</dbReference>
<dbReference type="GeneID" id="5325902"/>
<accession>A6URK8</accession>
<keyword evidence="2" id="KW-0238">DNA-binding</keyword>
<evidence type="ECO:0000256" key="3">
    <source>
        <dbReference type="ARBA" id="ARBA00023163"/>
    </source>
</evidence>
<dbReference type="HOGENOM" id="CLU_097806_7_3_2"/>
<keyword evidence="6" id="KW-1185">Reference proteome</keyword>
<dbReference type="SMART" id="SM00418">
    <property type="entry name" value="HTH_ARSR"/>
    <property type="match status" value="1"/>
</dbReference>
<feature type="domain" description="HTH arsR-type" evidence="4">
    <location>
        <begin position="23"/>
        <end position="114"/>
    </location>
</feature>
<dbReference type="PANTHER" id="PTHR43132:SF6">
    <property type="entry name" value="HTH-TYPE TRANSCRIPTIONAL REPRESSOR CZRA"/>
    <property type="match status" value="1"/>
</dbReference>
<dbReference type="InterPro" id="IPR018334">
    <property type="entry name" value="ArsR_HTH"/>
</dbReference>
<evidence type="ECO:0000256" key="2">
    <source>
        <dbReference type="ARBA" id="ARBA00023125"/>
    </source>
</evidence>
<dbReference type="PRINTS" id="PR00778">
    <property type="entry name" value="HTHARSR"/>
</dbReference>
<reference evidence="5" key="1">
    <citation type="submission" date="2007-06" db="EMBL/GenBank/DDBJ databases">
        <title>Complete sequence of Methanococcus vannielii SB.</title>
        <authorList>
            <consortium name="US DOE Joint Genome Institute"/>
            <person name="Copeland A."/>
            <person name="Lucas S."/>
            <person name="Lapidus A."/>
            <person name="Barry K."/>
            <person name="Glavina del Rio T."/>
            <person name="Dalin E."/>
            <person name="Tice H."/>
            <person name="Pitluck S."/>
            <person name="Chain P."/>
            <person name="Malfatti S."/>
            <person name="Shin M."/>
            <person name="Vergez L."/>
            <person name="Schmutz J."/>
            <person name="Larimer F."/>
            <person name="Land M."/>
            <person name="Hauser L."/>
            <person name="Kyrpides N."/>
            <person name="Anderson I."/>
            <person name="Sieprawska-Lupa M."/>
            <person name="Whitman W.B."/>
            <person name="Richardson P."/>
        </authorList>
    </citation>
    <scope>NUCLEOTIDE SEQUENCE [LARGE SCALE GENOMIC DNA]</scope>
    <source>
        <strain evidence="5">SB</strain>
    </source>
</reference>
<dbReference type="Gene3D" id="1.10.10.10">
    <property type="entry name" value="Winged helix-like DNA-binding domain superfamily/Winged helix DNA-binding domain"/>
    <property type="match status" value="1"/>
</dbReference>
<sequence>MRKMCEEFCIHEENVHRVRDNLPKEDEIKEISNIMNSFGDPTRLKILLSLKEGELCSCDISEISKISISATSHQLRLLRDRKLVKYRKEGKFVYYELYDEKIKKFLEVILELNK</sequence>
<dbReference type="KEGG" id="mvn:Mevan_1232"/>
<dbReference type="STRING" id="406327.Mevan_1232"/>
<dbReference type="CDD" id="cd00090">
    <property type="entry name" value="HTH_ARSR"/>
    <property type="match status" value="1"/>
</dbReference>
<dbReference type="Pfam" id="PF01022">
    <property type="entry name" value="HTH_5"/>
    <property type="match status" value="1"/>
</dbReference>
<keyword evidence="3" id="KW-0804">Transcription</keyword>